<dbReference type="SUPFAM" id="SSF47090">
    <property type="entry name" value="PGBD-like"/>
    <property type="match status" value="1"/>
</dbReference>
<dbReference type="InterPro" id="IPR036366">
    <property type="entry name" value="PGBDSf"/>
</dbReference>
<evidence type="ECO:0000313" key="2">
    <source>
        <dbReference type="EMBL" id="BDQ35843.1"/>
    </source>
</evidence>
<dbReference type="PROSITE" id="PS51257">
    <property type="entry name" value="PROKAR_LIPOPROTEIN"/>
    <property type="match status" value="1"/>
</dbReference>
<feature type="domain" description="Peptidoglycan binding-like" evidence="1">
    <location>
        <begin position="164"/>
        <end position="194"/>
    </location>
</feature>
<dbReference type="InterPro" id="IPR002477">
    <property type="entry name" value="Peptidoglycan-bd-like"/>
</dbReference>
<dbReference type="RefSeq" id="WP_281761772.1">
    <property type="nucleotide sequence ID" value="NZ_AP026709.1"/>
</dbReference>
<proteinExistence type="predicted"/>
<name>A0ABM8AWJ5_9BACT</name>
<sequence length="343" mass="37132">MNIKSIFLFIALLVILGFTSGCVTSGSSTKAPATPAYQPQITGEKSLYPDEQVAVTTLALAKKGILPQNGVISMAPDATVTLAQPASGFSVTQEGVTGIRQLQNGDIAVEVLCEYQDSLGRKASMLDMVTYTLRHPTGQEATTVSKNMVAEYKTTMENCTPEMQQQTMESIKTFQTSAGLTPDGVLGPQTAMAMAQGMEFQEFTGLISAPIYSTTPRFEIYFIDEVVAKSAPDTYLKGFNSLETVRIKAIPAAQFAARAKSGGKYLALIYFMDQLPKDTPIQIGLSEFSTRKDNDRKATMKPMYATGRDWPVVVAPFSLKKVNSKLYAHVLISGKIAGTTKLK</sequence>
<dbReference type="InterPro" id="IPR036365">
    <property type="entry name" value="PGBD-like_sf"/>
</dbReference>
<dbReference type="Proteomes" id="UP001317742">
    <property type="component" value="Chromosome"/>
</dbReference>
<gene>
    <name evidence="2" type="ORF">SYK_02030</name>
</gene>
<dbReference type="Pfam" id="PF01471">
    <property type="entry name" value="PG_binding_1"/>
    <property type="match status" value="1"/>
</dbReference>
<organism evidence="2 3">
    <name type="scientific">Pseudodesulfovibrio nedwellii</name>
    <dbReference type="NCBI Taxonomy" id="2973072"/>
    <lineage>
        <taxon>Bacteria</taxon>
        <taxon>Pseudomonadati</taxon>
        <taxon>Thermodesulfobacteriota</taxon>
        <taxon>Desulfovibrionia</taxon>
        <taxon>Desulfovibrionales</taxon>
        <taxon>Desulfovibrionaceae</taxon>
    </lineage>
</organism>
<accession>A0ABM8AWJ5</accession>
<dbReference type="Gene3D" id="1.10.101.10">
    <property type="entry name" value="PGBD-like superfamily/PGBD"/>
    <property type="match status" value="1"/>
</dbReference>
<evidence type="ECO:0000259" key="1">
    <source>
        <dbReference type="Pfam" id="PF01471"/>
    </source>
</evidence>
<dbReference type="EMBL" id="AP026709">
    <property type="protein sequence ID" value="BDQ35843.1"/>
    <property type="molecule type" value="Genomic_DNA"/>
</dbReference>
<protein>
    <recommendedName>
        <fullName evidence="1">Peptidoglycan binding-like domain-containing protein</fullName>
    </recommendedName>
</protein>
<keyword evidence="3" id="KW-1185">Reference proteome</keyword>
<evidence type="ECO:0000313" key="3">
    <source>
        <dbReference type="Proteomes" id="UP001317742"/>
    </source>
</evidence>
<reference evidence="2 3" key="1">
    <citation type="submission" date="2022-08" db="EMBL/GenBank/DDBJ databases">
        <title>Genome Sequence of the sulphate-reducing bacterium, Pseudodesulfovibrio sp. SYK.</title>
        <authorList>
            <person name="Kondo R."/>
            <person name="Kataoka T."/>
        </authorList>
    </citation>
    <scope>NUCLEOTIDE SEQUENCE [LARGE SCALE GENOMIC DNA]</scope>
    <source>
        <strain evidence="2 3">SYK</strain>
    </source>
</reference>